<proteinExistence type="predicted"/>
<dbReference type="InterPro" id="IPR003439">
    <property type="entry name" value="ABC_transporter-like_ATP-bd"/>
</dbReference>
<dbReference type="InterPro" id="IPR017871">
    <property type="entry name" value="ABC_transporter-like_CS"/>
</dbReference>
<feature type="transmembrane region" description="Helical" evidence="6">
    <location>
        <begin position="335"/>
        <end position="355"/>
    </location>
</feature>
<keyword evidence="3 6" id="KW-0812">Transmembrane</keyword>
<evidence type="ECO:0000256" key="6">
    <source>
        <dbReference type="SAM" id="Phobius"/>
    </source>
</evidence>
<dbReference type="GO" id="GO:0005524">
    <property type="term" value="F:ATP binding"/>
    <property type="evidence" value="ECO:0007669"/>
    <property type="project" value="UniProtKB-KW"/>
</dbReference>
<dbReference type="AlphaFoldDB" id="A0A7V0T5C3"/>
<dbReference type="Proteomes" id="UP000885672">
    <property type="component" value="Unassembled WGS sequence"/>
</dbReference>
<comment type="subcellular location">
    <subcellularLocation>
        <location evidence="1">Membrane</location>
        <topology evidence="1">Multi-pass membrane protein</topology>
    </subcellularLocation>
</comment>
<dbReference type="PROSITE" id="PS50893">
    <property type="entry name" value="ABC_TRANSPORTER_2"/>
    <property type="match status" value="1"/>
</dbReference>
<dbReference type="PANTHER" id="PTHR48041">
    <property type="entry name" value="ABC TRANSPORTER G FAMILY MEMBER 28"/>
    <property type="match status" value="1"/>
</dbReference>
<dbReference type="PANTHER" id="PTHR48041:SF139">
    <property type="entry name" value="PROTEIN SCARLET"/>
    <property type="match status" value="1"/>
</dbReference>
<evidence type="ECO:0000259" key="7">
    <source>
        <dbReference type="PROSITE" id="PS50893"/>
    </source>
</evidence>
<keyword evidence="4 6" id="KW-1133">Transmembrane helix</keyword>
<dbReference type="GO" id="GO:0016020">
    <property type="term" value="C:membrane"/>
    <property type="evidence" value="ECO:0007669"/>
    <property type="project" value="UniProtKB-SubCell"/>
</dbReference>
<keyword evidence="5 6" id="KW-0472">Membrane</keyword>
<dbReference type="GO" id="GO:0140359">
    <property type="term" value="F:ABC-type transporter activity"/>
    <property type="evidence" value="ECO:0007669"/>
    <property type="project" value="InterPro"/>
</dbReference>
<dbReference type="InterPro" id="IPR050352">
    <property type="entry name" value="ABCG_transporters"/>
</dbReference>
<gene>
    <name evidence="8" type="ORF">ENN51_03010</name>
</gene>
<feature type="transmembrane region" description="Helical" evidence="6">
    <location>
        <begin position="445"/>
        <end position="465"/>
    </location>
</feature>
<evidence type="ECO:0000256" key="1">
    <source>
        <dbReference type="ARBA" id="ARBA00004141"/>
    </source>
</evidence>
<accession>A0A7V0T5C3</accession>
<dbReference type="Pfam" id="PF00005">
    <property type="entry name" value="ABC_tran"/>
    <property type="match status" value="1"/>
</dbReference>
<evidence type="ECO:0000256" key="2">
    <source>
        <dbReference type="ARBA" id="ARBA00022448"/>
    </source>
</evidence>
<evidence type="ECO:0000256" key="5">
    <source>
        <dbReference type="ARBA" id="ARBA00023136"/>
    </source>
</evidence>
<feature type="transmembrane region" description="Helical" evidence="6">
    <location>
        <begin position="413"/>
        <end position="438"/>
    </location>
</feature>
<organism evidence="8">
    <name type="scientific">candidate division WOR-3 bacterium</name>
    <dbReference type="NCBI Taxonomy" id="2052148"/>
    <lineage>
        <taxon>Bacteria</taxon>
        <taxon>Bacteria division WOR-3</taxon>
    </lineage>
</organism>
<name>A0A7V0T5C3_UNCW3</name>
<dbReference type="Gene3D" id="3.40.50.300">
    <property type="entry name" value="P-loop containing nucleotide triphosphate hydrolases"/>
    <property type="match status" value="1"/>
</dbReference>
<feature type="transmembrane region" description="Helical" evidence="6">
    <location>
        <begin position="376"/>
        <end position="401"/>
    </location>
</feature>
<evidence type="ECO:0000256" key="4">
    <source>
        <dbReference type="ARBA" id="ARBA00022989"/>
    </source>
</evidence>
<comment type="caution">
    <text evidence="8">The sequence shown here is derived from an EMBL/GenBank/DDBJ whole genome shotgun (WGS) entry which is preliminary data.</text>
</comment>
<evidence type="ECO:0000313" key="8">
    <source>
        <dbReference type="EMBL" id="HDQ99243.1"/>
    </source>
</evidence>
<feature type="domain" description="ABC transporter" evidence="7">
    <location>
        <begin position="1"/>
        <end position="209"/>
    </location>
</feature>
<dbReference type="SUPFAM" id="SSF52540">
    <property type="entry name" value="P-loop containing nucleoside triphosphate hydrolases"/>
    <property type="match status" value="1"/>
</dbReference>
<evidence type="ECO:0000256" key="3">
    <source>
        <dbReference type="ARBA" id="ARBA00022692"/>
    </source>
</evidence>
<dbReference type="GO" id="GO:0016887">
    <property type="term" value="F:ATP hydrolysis activity"/>
    <property type="evidence" value="ECO:0007669"/>
    <property type="project" value="InterPro"/>
</dbReference>
<dbReference type="InterPro" id="IPR027417">
    <property type="entry name" value="P-loop_NTPase"/>
</dbReference>
<protein>
    <submittedName>
        <fullName evidence="8">ATP-binding cassette domain-containing protein</fullName>
    </submittedName>
</protein>
<sequence length="525" mass="57778">GPSGSGKTTLLNVVTGYDSGATGQVRFGGVDLYANYDALRGNVGYVPQDDIIHRSLTVEQSLYYTAKLRLPEDTSDAEVRKRVDEVISDLRLDDCRKVRIGDPEKRGISGGQRKRVNLAQELITEPSSLFLDEPLSGLDPATAEEVTEVLAEAARGGRSVIMTTHNVESARTFDTLGLVLMLHEGRLVYYGPGREVFDHFGVGRDYPPKVLFYLQGKYCPKCDKMFTTAPRPLERCGTCGETMARSAEYWEQKFRESHYYAKYVEGRMEVKSVKTSVGRKTERQQVNGLRQWGILVRRYARMKLADTAGTAVLLAQAPIIALLIGLVFGDKSYEQMAGVLFIMAVAAIWFGATNSCREIVAERSVYRRERMVNLKIAPYVLSKAFVLSLFLLVQCLVLAVIVKLMVAELPGSILGYTVVLTLGGIAGSAMGLFISALLSSTEGAMGMVPLTLIPQLLFAGMVLPLPDLGAMRFLSHFMISRWVLDALSHFSNKTAADLNPDLANIPGGGDIVYWFKDMPTLGFIP</sequence>
<dbReference type="PROSITE" id="PS00211">
    <property type="entry name" value="ABC_TRANSPORTER_1"/>
    <property type="match status" value="1"/>
</dbReference>
<keyword evidence="2" id="KW-0813">Transport</keyword>
<feature type="non-terminal residue" evidence="8">
    <location>
        <position position="525"/>
    </location>
</feature>
<keyword evidence="8" id="KW-0547">Nucleotide-binding</keyword>
<feature type="transmembrane region" description="Helical" evidence="6">
    <location>
        <begin position="307"/>
        <end position="329"/>
    </location>
</feature>
<dbReference type="InterPro" id="IPR013525">
    <property type="entry name" value="ABC2_TM"/>
</dbReference>
<reference evidence="8" key="1">
    <citation type="journal article" date="2020" name="mSystems">
        <title>Genome- and Community-Level Interaction Insights into Carbon Utilization and Element Cycling Functions of Hydrothermarchaeota in Hydrothermal Sediment.</title>
        <authorList>
            <person name="Zhou Z."/>
            <person name="Liu Y."/>
            <person name="Xu W."/>
            <person name="Pan J."/>
            <person name="Luo Z.H."/>
            <person name="Li M."/>
        </authorList>
    </citation>
    <scope>NUCLEOTIDE SEQUENCE [LARGE SCALE GENOMIC DNA]</scope>
    <source>
        <strain evidence="8">SpSt-1182</strain>
    </source>
</reference>
<dbReference type="Pfam" id="PF01061">
    <property type="entry name" value="ABC2_membrane"/>
    <property type="match status" value="1"/>
</dbReference>
<feature type="non-terminal residue" evidence="8">
    <location>
        <position position="1"/>
    </location>
</feature>
<dbReference type="EMBL" id="DSBX01000117">
    <property type="protein sequence ID" value="HDQ99243.1"/>
    <property type="molecule type" value="Genomic_DNA"/>
</dbReference>
<keyword evidence="8" id="KW-0067">ATP-binding</keyword>